<keyword evidence="3" id="KW-0227">DNA damage</keyword>
<evidence type="ECO:0000259" key="6">
    <source>
        <dbReference type="PROSITE" id="PS50172"/>
    </source>
</evidence>
<evidence type="ECO:0000256" key="3">
    <source>
        <dbReference type="ARBA" id="ARBA00022763"/>
    </source>
</evidence>
<reference evidence="7 8" key="1">
    <citation type="journal article" date="2015" name="Genome Biol. Evol.">
        <title>Comparative Genomics of a Bacterivorous Green Alga Reveals Evolutionary Causalities and Consequences of Phago-Mixotrophic Mode of Nutrition.</title>
        <authorList>
            <person name="Burns J.A."/>
            <person name="Paasch A."/>
            <person name="Narechania A."/>
            <person name="Kim E."/>
        </authorList>
    </citation>
    <scope>NUCLEOTIDE SEQUENCE [LARGE SCALE GENOMIC DNA]</scope>
    <source>
        <strain evidence="7 8">PLY_AMNH</strain>
    </source>
</reference>
<organism evidence="7 8">
    <name type="scientific">Cymbomonas tetramitiformis</name>
    <dbReference type="NCBI Taxonomy" id="36881"/>
    <lineage>
        <taxon>Eukaryota</taxon>
        <taxon>Viridiplantae</taxon>
        <taxon>Chlorophyta</taxon>
        <taxon>Pyramimonadophyceae</taxon>
        <taxon>Pyramimonadales</taxon>
        <taxon>Pyramimonadaceae</taxon>
        <taxon>Cymbomonas</taxon>
    </lineage>
</organism>
<keyword evidence="4" id="KW-0234">DNA repair</keyword>
<evidence type="ECO:0000313" key="8">
    <source>
        <dbReference type="Proteomes" id="UP001190700"/>
    </source>
</evidence>
<comment type="subcellular location">
    <subcellularLocation>
        <location evidence="1">Nucleus</location>
    </subcellularLocation>
</comment>
<dbReference type="GO" id="GO:0045944">
    <property type="term" value="P:positive regulation of transcription by RNA polymerase II"/>
    <property type="evidence" value="ECO:0007669"/>
    <property type="project" value="TreeGrafter"/>
</dbReference>
<protein>
    <recommendedName>
        <fullName evidence="6">BRCT domain-containing protein</fullName>
    </recommendedName>
</protein>
<feature type="domain" description="BRCT" evidence="6">
    <location>
        <begin position="74"/>
        <end position="202"/>
    </location>
</feature>
<evidence type="ECO:0000313" key="7">
    <source>
        <dbReference type="EMBL" id="KAK3276320.1"/>
    </source>
</evidence>
<dbReference type="SUPFAM" id="SSF52113">
    <property type="entry name" value="BRCT domain"/>
    <property type="match status" value="2"/>
</dbReference>
<dbReference type="EMBL" id="LGRX02006608">
    <property type="protein sequence ID" value="KAK3276320.1"/>
    <property type="molecule type" value="Genomic_DNA"/>
</dbReference>
<dbReference type="AlphaFoldDB" id="A0AAE0L967"/>
<evidence type="ECO:0000256" key="2">
    <source>
        <dbReference type="ARBA" id="ARBA00022737"/>
    </source>
</evidence>
<keyword evidence="5" id="KW-0539">Nucleus</keyword>
<dbReference type="InterPro" id="IPR031099">
    <property type="entry name" value="BRCA1-associated"/>
</dbReference>
<dbReference type="GO" id="GO:0000724">
    <property type="term" value="P:double-strand break repair via homologous recombination"/>
    <property type="evidence" value="ECO:0007669"/>
    <property type="project" value="TreeGrafter"/>
</dbReference>
<feature type="domain" description="BRCT" evidence="6">
    <location>
        <begin position="1"/>
        <end position="53"/>
    </location>
</feature>
<accession>A0AAE0L967</accession>
<proteinExistence type="predicted"/>
<feature type="non-terminal residue" evidence="7">
    <location>
        <position position="1"/>
    </location>
</feature>
<keyword evidence="8" id="KW-1185">Reference proteome</keyword>
<name>A0AAE0L967_9CHLO</name>
<dbReference type="PROSITE" id="PS50172">
    <property type="entry name" value="BRCT"/>
    <property type="match status" value="2"/>
</dbReference>
<dbReference type="Proteomes" id="UP001190700">
    <property type="component" value="Unassembled WGS sequence"/>
</dbReference>
<gene>
    <name evidence="7" type="ORF">CYMTET_15595</name>
</gene>
<dbReference type="InterPro" id="IPR036420">
    <property type="entry name" value="BRCT_dom_sf"/>
</dbReference>
<evidence type="ECO:0000256" key="1">
    <source>
        <dbReference type="ARBA" id="ARBA00004123"/>
    </source>
</evidence>
<evidence type="ECO:0000256" key="5">
    <source>
        <dbReference type="ARBA" id="ARBA00023242"/>
    </source>
</evidence>
<dbReference type="InterPro" id="IPR001357">
    <property type="entry name" value="BRCT_dom"/>
</dbReference>
<dbReference type="GO" id="GO:0004842">
    <property type="term" value="F:ubiquitin-protein transferase activity"/>
    <property type="evidence" value="ECO:0007669"/>
    <property type="project" value="TreeGrafter"/>
</dbReference>
<dbReference type="GO" id="GO:0005634">
    <property type="term" value="C:nucleus"/>
    <property type="evidence" value="ECO:0007669"/>
    <property type="project" value="UniProtKB-SubCell"/>
</dbReference>
<dbReference type="PANTHER" id="PTHR13763:SF0">
    <property type="entry name" value="BREAST CANCER TYPE 1 SUSCEPTIBILITY PROTEIN"/>
    <property type="match status" value="1"/>
</dbReference>
<comment type="caution">
    <text evidence="7">The sequence shown here is derived from an EMBL/GenBank/DDBJ whole genome shotgun (WGS) entry which is preliminary data.</text>
</comment>
<sequence length="202" mass="21351">VTHVVTSSNPQALAKRTHKYFLGVLHGQWVVTSNWVKRSLESRAVAAEAAFEVAGDTQGKLGGPAQGRAHRARRLPPLLQGWRVYLEGGCWIPPKDDVGALVVAAGGRLLSRPPVTVDADVPGGTVRLICTHTGIQHARLAANQLVAPGDDVLTKPPGKDGESCGKASPSKKVVTDVLLVSSQWLLDSISTCSIKPVSDYAV</sequence>
<dbReference type="PANTHER" id="PTHR13763">
    <property type="entry name" value="BREAST CANCER TYPE 1 SUSCEPTIBILITY PROTEIN BRCA1"/>
    <property type="match status" value="1"/>
</dbReference>
<dbReference type="Gene3D" id="3.40.50.10190">
    <property type="entry name" value="BRCT domain"/>
    <property type="match status" value="2"/>
</dbReference>
<keyword evidence="2" id="KW-0677">Repeat</keyword>
<evidence type="ECO:0000256" key="4">
    <source>
        <dbReference type="ARBA" id="ARBA00023204"/>
    </source>
</evidence>